<dbReference type="CDD" id="cd00430">
    <property type="entry name" value="PLPDE_III_AR"/>
    <property type="match status" value="1"/>
</dbReference>
<dbReference type="NCBIfam" id="TIGR00492">
    <property type="entry name" value="alr"/>
    <property type="match status" value="1"/>
</dbReference>
<feature type="modified residue" description="N6-(pyridoxal phosphate)lysine" evidence="5 6">
    <location>
        <position position="36"/>
    </location>
</feature>
<dbReference type="SUPFAM" id="SSF50621">
    <property type="entry name" value="Alanine racemase C-terminal domain-like"/>
    <property type="match status" value="1"/>
</dbReference>
<dbReference type="GO" id="GO:0030170">
    <property type="term" value="F:pyridoxal phosphate binding"/>
    <property type="evidence" value="ECO:0007669"/>
    <property type="project" value="UniProtKB-UniRule"/>
</dbReference>
<evidence type="ECO:0000256" key="2">
    <source>
        <dbReference type="ARBA" id="ARBA00001933"/>
    </source>
</evidence>
<dbReference type="SUPFAM" id="SSF51419">
    <property type="entry name" value="PLP-binding barrel"/>
    <property type="match status" value="1"/>
</dbReference>
<evidence type="ECO:0000256" key="7">
    <source>
        <dbReference type="PIRSR" id="PIRSR600821-52"/>
    </source>
</evidence>
<dbReference type="Gene3D" id="2.40.37.10">
    <property type="entry name" value="Lyase, Ornithine Decarboxylase, Chain A, domain 1"/>
    <property type="match status" value="1"/>
</dbReference>
<comment type="catalytic activity">
    <reaction evidence="1 5">
        <text>L-alanine = D-alanine</text>
        <dbReference type="Rhea" id="RHEA:20249"/>
        <dbReference type="ChEBI" id="CHEBI:57416"/>
        <dbReference type="ChEBI" id="CHEBI:57972"/>
        <dbReference type="EC" id="5.1.1.1"/>
    </reaction>
</comment>
<dbReference type="InterPro" id="IPR009006">
    <property type="entry name" value="Ala_racemase/Decarboxylase_C"/>
</dbReference>
<comment type="cofactor">
    <cofactor evidence="2 5 6">
        <name>pyridoxal 5'-phosphate</name>
        <dbReference type="ChEBI" id="CHEBI:597326"/>
    </cofactor>
</comment>
<gene>
    <name evidence="9" type="ORF">SAMN06295933_1030</name>
</gene>
<protein>
    <recommendedName>
        <fullName evidence="5">Alanine racemase</fullName>
        <ecNumber evidence="5">5.1.1.1</ecNumber>
    </recommendedName>
</protein>
<evidence type="ECO:0000256" key="5">
    <source>
        <dbReference type="HAMAP-Rule" id="MF_01201"/>
    </source>
</evidence>
<name>A0A1X7CP66_9BACT</name>
<feature type="binding site" evidence="5 7">
    <location>
        <position position="135"/>
    </location>
    <ligand>
        <name>substrate</name>
    </ligand>
</feature>
<dbReference type="GO" id="GO:0005829">
    <property type="term" value="C:cytosol"/>
    <property type="evidence" value="ECO:0007669"/>
    <property type="project" value="TreeGrafter"/>
</dbReference>
<dbReference type="UniPathway" id="UPA00042">
    <property type="reaction ID" value="UER00497"/>
</dbReference>
<dbReference type="GO" id="GO:0008784">
    <property type="term" value="F:alanine racemase activity"/>
    <property type="evidence" value="ECO:0007669"/>
    <property type="project" value="UniProtKB-UniRule"/>
</dbReference>
<dbReference type="EC" id="5.1.1.1" evidence="5"/>
<dbReference type="Proteomes" id="UP000192906">
    <property type="component" value="Unassembled WGS sequence"/>
</dbReference>
<dbReference type="PROSITE" id="PS00395">
    <property type="entry name" value="ALANINE_RACEMASE"/>
    <property type="match status" value="1"/>
</dbReference>
<dbReference type="InterPro" id="IPR000821">
    <property type="entry name" value="Ala_racemase"/>
</dbReference>
<proteinExistence type="inferred from homology"/>
<reference evidence="10" key="1">
    <citation type="submission" date="2017-04" db="EMBL/GenBank/DDBJ databases">
        <authorList>
            <person name="Varghese N."/>
            <person name="Submissions S."/>
        </authorList>
    </citation>
    <scope>NUCLEOTIDE SEQUENCE [LARGE SCALE GENOMIC DNA]</scope>
    <source>
        <strain evidence="10">K3S</strain>
    </source>
</reference>
<dbReference type="PRINTS" id="PR00992">
    <property type="entry name" value="ALARACEMASE"/>
</dbReference>
<comment type="pathway">
    <text evidence="5">Amino-acid biosynthesis; D-alanine biosynthesis; D-alanine from L-alanine: step 1/1.</text>
</comment>
<dbReference type="SMART" id="SM01005">
    <property type="entry name" value="Ala_racemase_C"/>
    <property type="match status" value="1"/>
</dbReference>
<feature type="active site" description="Proton acceptor; specific for D-alanine" evidence="5">
    <location>
        <position position="36"/>
    </location>
</feature>
<comment type="similarity">
    <text evidence="5">Belongs to the alanine racemase family.</text>
</comment>
<accession>A0A1X7CP66</accession>
<dbReference type="PANTHER" id="PTHR30511:SF0">
    <property type="entry name" value="ALANINE RACEMASE, CATABOLIC-RELATED"/>
    <property type="match status" value="1"/>
</dbReference>
<dbReference type="InterPro" id="IPR029066">
    <property type="entry name" value="PLP-binding_barrel"/>
</dbReference>
<dbReference type="InterPro" id="IPR020622">
    <property type="entry name" value="Ala_racemase_pyridoxalP-BS"/>
</dbReference>
<dbReference type="STRING" id="1519643.SAMN06295933_1030"/>
<feature type="active site" description="Proton acceptor; specific for L-alanine" evidence="5">
    <location>
        <position position="267"/>
    </location>
</feature>
<keyword evidence="4 5" id="KW-0413">Isomerase</keyword>
<dbReference type="PANTHER" id="PTHR30511">
    <property type="entry name" value="ALANINE RACEMASE"/>
    <property type="match status" value="1"/>
</dbReference>
<dbReference type="HAMAP" id="MF_01201">
    <property type="entry name" value="Ala_racemase"/>
    <property type="match status" value="1"/>
</dbReference>
<comment type="function">
    <text evidence="5">Catalyzes the interconversion of L-alanine and D-alanine. May also act on other amino acids.</text>
</comment>
<dbReference type="Pfam" id="PF00842">
    <property type="entry name" value="Ala_racemase_C"/>
    <property type="match status" value="1"/>
</dbReference>
<dbReference type="OrthoDB" id="9813814at2"/>
<dbReference type="EMBL" id="FWZU01000002">
    <property type="protein sequence ID" value="SMF00276.1"/>
    <property type="molecule type" value="Genomic_DNA"/>
</dbReference>
<dbReference type="AlphaFoldDB" id="A0A1X7CP66"/>
<evidence type="ECO:0000256" key="1">
    <source>
        <dbReference type="ARBA" id="ARBA00000316"/>
    </source>
</evidence>
<dbReference type="Pfam" id="PF01168">
    <property type="entry name" value="Ala_racemase_N"/>
    <property type="match status" value="1"/>
</dbReference>
<evidence type="ECO:0000313" key="9">
    <source>
        <dbReference type="EMBL" id="SMF00276.1"/>
    </source>
</evidence>
<keyword evidence="3 5" id="KW-0663">Pyridoxal phosphate</keyword>
<organism evidence="9 10">
    <name type="scientific">Desulfovibrio gilichinskyi</name>
    <dbReference type="NCBI Taxonomy" id="1519643"/>
    <lineage>
        <taxon>Bacteria</taxon>
        <taxon>Pseudomonadati</taxon>
        <taxon>Thermodesulfobacteriota</taxon>
        <taxon>Desulfovibrionia</taxon>
        <taxon>Desulfovibrionales</taxon>
        <taxon>Desulfovibrionaceae</taxon>
        <taxon>Desulfovibrio</taxon>
    </lineage>
</organism>
<dbReference type="FunFam" id="3.20.20.10:FF:000002">
    <property type="entry name" value="Alanine racemase"/>
    <property type="match status" value="1"/>
</dbReference>
<feature type="binding site" evidence="5 7">
    <location>
        <position position="315"/>
    </location>
    <ligand>
        <name>substrate</name>
    </ligand>
</feature>
<dbReference type="GO" id="GO:0030632">
    <property type="term" value="P:D-alanine biosynthetic process"/>
    <property type="evidence" value="ECO:0007669"/>
    <property type="project" value="UniProtKB-UniRule"/>
</dbReference>
<sequence>MTIGYNTFEVRIDLSAIRHNYRVLCEKGSNVYGVIKADAYGHGMERVAKALENEGANTFAVGTIGEAVQLRNNGCEKRIISLVGPLNEADCLDLAENKIIPFIGSFDQLDLLTSVVKKKNLDVEISLKFETGMSRLGFNTDELPALIEVLKTIPQIHPVMASSHLATSDDPAYEGYVESQAAKFKYILKTLESAGIKVEASLANSAGILKHNKLHFSAQRGGVALYGSNPLIGTKWEDFGANLKPAMQVSTKIAAVRELKKGQSISYGCTYTAPKDMKVAIVCAGYADGYSRGLSSKGFMCINGHRAPIIGRVCMQLTAVDISSIPDVKFGDTAYLLGGEGAGFITAEDLASWWGTITYEIFCLLGLSPKSYIE</sequence>
<dbReference type="RefSeq" id="WP_085099357.1">
    <property type="nucleotide sequence ID" value="NZ_FWZU01000002.1"/>
</dbReference>
<evidence type="ECO:0000256" key="6">
    <source>
        <dbReference type="PIRSR" id="PIRSR600821-50"/>
    </source>
</evidence>
<dbReference type="InterPro" id="IPR001608">
    <property type="entry name" value="Ala_racemase_N"/>
</dbReference>
<evidence type="ECO:0000256" key="3">
    <source>
        <dbReference type="ARBA" id="ARBA00022898"/>
    </source>
</evidence>
<evidence type="ECO:0000256" key="4">
    <source>
        <dbReference type="ARBA" id="ARBA00023235"/>
    </source>
</evidence>
<feature type="domain" description="Alanine racemase C-terminal" evidence="8">
    <location>
        <begin position="246"/>
        <end position="373"/>
    </location>
</feature>
<dbReference type="Gene3D" id="3.20.20.10">
    <property type="entry name" value="Alanine racemase"/>
    <property type="match status" value="1"/>
</dbReference>
<evidence type="ECO:0000313" key="10">
    <source>
        <dbReference type="Proteomes" id="UP000192906"/>
    </source>
</evidence>
<dbReference type="InterPro" id="IPR011079">
    <property type="entry name" value="Ala_racemase_C"/>
</dbReference>
<evidence type="ECO:0000259" key="8">
    <source>
        <dbReference type="SMART" id="SM01005"/>
    </source>
</evidence>
<keyword evidence="10" id="KW-1185">Reference proteome</keyword>